<accession>A0A6H5GAG5</accession>
<keyword evidence="3" id="KW-1185">Reference proteome</keyword>
<organism evidence="2 3">
    <name type="scientific">Nesidiocoris tenuis</name>
    <dbReference type="NCBI Taxonomy" id="355587"/>
    <lineage>
        <taxon>Eukaryota</taxon>
        <taxon>Metazoa</taxon>
        <taxon>Ecdysozoa</taxon>
        <taxon>Arthropoda</taxon>
        <taxon>Hexapoda</taxon>
        <taxon>Insecta</taxon>
        <taxon>Pterygota</taxon>
        <taxon>Neoptera</taxon>
        <taxon>Paraneoptera</taxon>
        <taxon>Hemiptera</taxon>
        <taxon>Heteroptera</taxon>
        <taxon>Panheteroptera</taxon>
        <taxon>Cimicomorpha</taxon>
        <taxon>Miridae</taxon>
        <taxon>Dicyphina</taxon>
        <taxon>Nesidiocoris</taxon>
    </lineage>
</organism>
<name>A0A6H5GAG5_9HEMI</name>
<sequence length="251" mass="27630">MAGYSQAKVEVDDTQGLLLRGTVTAGRLAKDEEREKGKQKEGVTGGEENEAQVRHQAYLQSTYDSGALNRTFHIGHMVVGQMGLAFFFTCANRLLNSDATEAPQFGWLGSSATAGTPSPQRVSSSEKSSLIRWQGPPPSTPLPDQLVVAWHGVTVDYYVLPTRRLLRTAIGRKSGPKKLIVASLRGHQQHDLGTCCFCLHRVGHTTMNTANSARGSFFDCKEKLRNSAIIDLIKENFRRFSRPLIPTTDND</sequence>
<feature type="region of interest" description="Disordered" evidence="1">
    <location>
        <begin position="110"/>
        <end position="136"/>
    </location>
</feature>
<dbReference type="Proteomes" id="UP000479000">
    <property type="component" value="Unassembled WGS sequence"/>
</dbReference>
<evidence type="ECO:0000313" key="2">
    <source>
        <dbReference type="EMBL" id="CAA9998813.1"/>
    </source>
</evidence>
<reference evidence="2 3" key="1">
    <citation type="submission" date="2020-02" db="EMBL/GenBank/DDBJ databases">
        <authorList>
            <person name="Ferguson B K."/>
        </authorList>
    </citation>
    <scope>NUCLEOTIDE SEQUENCE [LARGE SCALE GENOMIC DNA]</scope>
</reference>
<evidence type="ECO:0000313" key="3">
    <source>
        <dbReference type="Proteomes" id="UP000479000"/>
    </source>
</evidence>
<evidence type="ECO:0000256" key="1">
    <source>
        <dbReference type="SAM" id="MobiDB-lite"/>
    </source>
</evidence>
<feature type="compositionally biased region" description="Basic and acidic residues" evidence="1">
    <location>
        <begin position="28"/>
        <end position="41"/>
    </location>
</feature>
<gene>
    <name evidence="2" type="ORF">NTEN_LOCUS5096</name>
</gene>
<dbReference type="EMBL" id="CADCXU010007344">
    <property type="protein sequence ID" value="CAA9998813.1"/>
    <property type="molecule type" value="Genomic_DNA"/>
</dbReference>
<protein>
    <submittedName>
        <fullName evidence="2">Uncharacterized protein</fullName>
    </submittedName>
</protein>
<feature type="compositionally biased region" description="Polar residues" evidence="1">
    <location>
        <begin position="110"/>
        <end position="128"/>
    </location>
</feature>
<proteinExistence type="predicted"/>
<dbReference type="AlphaFoldDB" id="A0A6H5GAG5"/>
<feature type="region of interest" description="Disordered" evidence="1">
    <location>
        <begin position="28"/>
        <end position="50"/>
    </location>
</feature>